<dbReference type="SUPFAM" id="SSF50630">
    <property type="entry name" value="Acid proteases"/>
    <property type="match status" value="1"/>
</dbReference>
<dbReference type="EMBL" id="JAIZAY010001012">
    <property type="protein sequence ID" value="KAJ8017781.1"/>
    <property type="molecule type" value="Genomic_DNA"/>
</dbReference>
<dbReference type="InterPro" id="IPR041588">
    <property type="entry name" value="Integrase_H2C2"/>
</dbReference>
<dbReference type="Gene3D" id="3.30.70.270">
    <property type="match status" value="1"/>
</dbReference>
<dbReference type="Pfam" id="PF00078">
    <property type="entry name" value="RVT_1"/>
    <property type="match status" value="1"/>
</dbReference>
<dbReference type="GO" id="GO:0016787">
    <property type="term" value="F:hydrolase activity"/>
    <property type="evidence" value="ECO:0007669"/>
    <property type="project" value="UniProtKB-KW"/>
</dbReference>
<name>A0A9Q1B8M0_HOLLE</name>
<dbReference type="InterPro" id="IPR050951">
    <property type="entry name" value="Retrovirus_Pol_polyprotein"/>
</dbReference>
<dbReference type="AlphaFoldDB" id="A0A9Q1B8M0"/>
<dbReference type="OrthoDB" id="8039770at2759"/>
<dbReference type="InterPro" id="IPR001878">
    <property type="entry name" value="Znf_CCHC"/>
</dbReference>
<dbReference type="GO" id="GO:0004519">
    <property type="term" value="F:endonuclease activity"/>
    <property type="evidence" value="ECO:0007669"/>
    <property type="project" value="UniProtKB-KW"/>
</dbReference>
<dbReference type="InterPro" id="IPR021109">
    <property type="entry name" value="Peptidase_aspartic_dom_sf"/>
</dbReference>
<dbReference type="Pfam" id="PF00098">
    <property type="entry name" value="zf-CCHC"/>
    <property type="match status" value="1"/>
</dbReference>
<evidence type="ECO:0000313" key="10">
    <source>
        <dbReference type="EMBL" id="KAJ8017781.1"/>
    </source>
</evidence>
<dbReference type="InterPro" id="IPR043128">
    <property type="entry name" value="Rev_trsase/Diguanyl_cyclase"/>
</dbReference>
<dbReference type="CDD" id="cd01647">
    <property type="entry name" value="RT_LTR"/>
    <property type="match status" value="1"/>
</dbReference>
<dbReference type="Proteomes" id="UP001152320">
    <property type="component" value="Unassembled WGS sequence"/>
</dbReference>
<evidence type="ECO:0000256" key="6">
    <source>
        <dbReference type="ARBA" id="ARBA00022801"/>
    </source>
</evidence>
<proteinExistence type="predicted"/>
<dbReference type="Pfam" id="PF17921">
    <property type="entry name" value="Integrase_H2C2"/>
    <property type="match status" value="1"/>
</dbReference>
<dbReference type="Gene3D" id="4.10.60.10">
    <property type="entry name" value="Zinc finger, CCHC-type"/>
    <property type="match status" value="1"/>
</dbReference>
<sequence length="736" mass="83824">MIRDQLIEKTSSRKIRERLLIEENLTLDKAITLAQRVEAALKDSSTFAGTTGMNNYSNPVNATFLQKSNRQGKSANFTTKRSARVQNNSSNFSDGRRCYRCNSSRHLANDPTCPANGEQCRNCKKIGHFARVCRSTKGNQQGVKVHYSGKKHNQVSEVNLIPKESFSDTLHRTEVEKEAEIQVLTLEENFAPAMQSTSLASRPMSCDVLINQVPISMQVDTGSGVTILGKDLFDKHFLREALVPPPRDRTFSSYTQHEIDIIGCFRALIKYQGKTAIGNIYVTDKGSNLLGRDIIQALAINIAGSTLSCNTVEGTCAKPTQSPGTGKMSFGQGPIKGFMHKVKVKENVYPVQQKLRRLPFAVREKVSEELKRLEEQDIIEKVDTSEWISPAVVKWKENGHIRICVDLREVNKAIIPDKFPLPNIDEMMTEFQNAKVFSRLDLKQAYHQLELHPDSRSLTGFITHDGVFQYKRLCFGLASAPGYTYTNEKRERRYSRIYLEDSVRVRKYSIVEKEALACVWACERWNTYLWGRKFTLRTDHKALVTLFSKTSMRQSLRLARWSCRLLKYNFEVESQPGEVNILADALSRVPVTASAVEYDKEDEVICNVALSAQIRLITLDHLKQEVLKDKVMQILIRYITEGWPRYNEIELVKPYARFRDELCVCDGIVMRNDKIVVPESLTSSLLHIAHGSHQGITRTKQLLKQLYWWPLLDRQVEDLVKGCVICQSNESDRGKS</sequence>
<evidence type="ECO:0000256" key="7">
    <source>
        <dbReference type="ARBA" id="ARBA00022918"/>
    </source>
</evidence>
<evidence type="ECO:0000256" key="4">
    <source>
        <dbReference type="ARBA" id="ARBA00022722"/>
    </source>
</evidence>
<evidence type="ECO:0000256" key="2">
    <source>
        <dbReference type="ARBA" id="ARBA00022679"/>
    </source>
</evidence>
<comment type="caution">
    <text evidence="10">The sequence shown here is derived from an EMBL/GenBank/DDBJ whole genome shotgun (WGS) entry which is preliminary data.</text>
</comment>
<dbReference type="Gene3D" id="3.10.10.10">
    <property type="entry name" value="HIV Type 1 Reverse Transcriptase, subunit A, domain 1"/>
    <property type="match status" value="1"/>
</dbReference>
<gene>
    <name evidence="10" type="ORF">HOLleu_44582</name>
</gene>
<evidence type="ECO:0000259" key="9">
    <source>
        <dbReference type="SMART" id="SM00343"/>
    </source>
</evidence>
<dbReference type="GO" id="GO:0003964">
    <property type="term" value="F:RNA-directed DNA polymerase activity"/>
    <property type="evidence" value="ECO:0007669"/>
    <property type="project" value="UniProtKB-KW"/>
</dbReference>
<organism evidence="10 11">
    <name type="scientific">Holothuria leucospilota</name>
    <name type="common">Black long sea cucumber</name>
    <name type="synonym">Mertensiothuria leucospilota</name>
    <dbReference type="NCBI Taxonomy" id="206669"/>
    <lineage>
        <taxon>Eukaryota</taxon>
        <taxon>Metazoa</taxon>
        <taxon>Echinodermata</taxon>
        <taxon>Eleutherozoa</taxon>
        <taxon>Echinozoa</taxon>
        <taxon>Holothuroidea</taxon>
        <taxon>Aspidochirotacea</taxon>
        <taxon>Aspidochirotida</taxon>
        <taxon>Holothuriidae</taxon>
        <taxon>Holothuria</taxon>
    </lineage>
</organism>
<protein>
    <recommendedName>
        <fullName evidence="1">RNA-directed DNA polymerase</fullName>
        <ecNumber evidence="1">2.7.7.49</ecNumber>
    </recommendedName>
</protein>
<accession>A0A9Q1B8M0</accession>
<dbReference type="InterPro" id="IPR041373">
    <property type="entry name" value="RT_RNaseH"/>
</dbReference>
<keyword evidence="5" id="KW-0255">Endonuclease</keyword>
<dbReference type="Pfam" id="PF17917">
    <property type="entry name" value="RT_RNaseH"/>
    <property type="match status" value="1"/>
</dbReference>
<dbReference type="CDD" id="cd09274">
    <property type="entry name" value="RNase_HI_RT_Ty3"/>
    <property type="match status" value="1"/>
</dbReference>
<dbReference type="GO" id="GO:0008270">
    <property type="term" value="F:zinc ion binding"/>
    <property type="evidence" value="ECO:0007669"/>
    <property type="project" value="InterPro"/>
</dbReference>
<dbReference type="InterPro" id="IPR036875">
    <property type="entry name" value="Znf_CCHC_sf"/>
</dbReference>
<feature type="domain" description="CCHC-type" evidence="9">
    <location>
        <begin position="119"/>
        <end position="135"/>
    </location>
</feature>
<dbReference type="InterPro" id="IPR043502">
    <property type="entry name" value="DNA/RNA_pol_sf"/>
</dbReference>
<dbReference type="EC" id="2.7.7.49" evidence="1"/>
<evidence type="ECO:0000256" key="3">
    <source>
        <dbReference type="ARBA" id="ARBA00022695"/>
    </source>
</evidence>
<keyword evidence="6" id="KW-0378">Hydrolase</keyword>
<dbReference type="PANTHER" id="PTHR37984">
    <property type="entry name" value="PROTEIN CBG26694"/>
    <property type="match status" value="1"/>
</dbReference>
<keyword evidence="3" id="KW-0548">Nucleotidyltransferase</keyword>
<keyword evidence="7" id="KW-0695">RNA-directed DNA polymerase</keyword>
<dbReference type="SUPFAM" id="SSF57756">
    <property type="entry name" value="Retrovirus zinc finger-like domains"/>
    <property type="match status" value="1"/>
</dbReference>
<feature type="domain" description="CCHC-type" evidence="9">
    <location>
        <begin position="97"/>
        <end position="115"/>
    </location>
</feature>
<evidence type="ECO:0000256" key="8">
    <source>
        <dbReference type="SAM" id="MobiDB-lite"/>
    </source>
</evidence>
<reference evidence="10" key="1">
    <citation type="submission" date="2021-10" db="EMBL/GenBank/DDBJ databases">
        <title>Tropical sea cucumber genome reveals ecological adaptation and Cuvierian tubules defense mechanism.</title>
        <authorList>
            <person name="Chen T."/>
        </authorList>
    </citation>
    <scope>NUCLEOTIDE SEQUENCE</scope>
    <source>
        <strain evidence="10">Nanhai2018</strain>
        <tissue evidence="10">Muscle</tissue>
    </source>
</reference>
<dbReference type="Gene3D" id="2.40.70.10">
    <property type="entry name" value="Acid Proteases"/>
    <property type="match status" value="1"/>
</dbReference>
<evidence type="ECO:0000313" key="11">
    <source>
        <dbReference type="Proteomes" id="UP001152320"/>
    </source>
</evidence>
<dbReference type="SMART" id="SM00343">
    <property type="entry name" value="ZnF_C2HC"/>
    <property type="match status" value="2"/>
</dbReference>
<keyword evidence="11" id="KW-1185">Reference proteome</keyword>
<dbReference type="InterPro" id="IPR000477">
    <property type="entry name" value="RT_dom"/>
</dbReference>
<feature type="region of interest" description="Disordered" evidence="8">
    <location>
        <begin position="69"/>
        <end position="89"/>
    </location>
</feature>
<dbReference type="PANTHER" id="PTHR37984:SF15">
    <property type="entry name" value="INTEGRASE CATALYTIC DOMAIN-CONTAINING PROTEIN"/>
    <property type="match status" value="1"/>
</dbReference>
<evidence type="ECO:0000256" key="1">
    <source>
        <dbReference type="ARBA" id="ARBA00012493"/>
    </source>
</evidence>
<dbReference type="FunFam" id="1.10.340.70:FF:000003">
    <property type="entry name" value="Protein CBG25708"/>
    <property type="match status" value="1"/>
</dbReference>
<dbReference type="SUPFAM" id="SSF56672">
    <property type="entry name" value="DNA/RNA polymerases"/>
    <property type="match status" value="1"/>
</dbReference>
<dbReference type="GO" id="GO:0003676">
    <property type="term" value="F:nucleic acid binding"/>
    <property type="evidence" value="ECO:0007669"/>
    <property type="project" value="InterPro"/>
</dbReference>
<dbReference type="Gene3D" id="1.10.340.70">
    <property type="match status" value="1"/>
</dbReference>
<evidence type="ECO:0000256" key="5">
    <source>
        <dbReference type="ARBA" id="ARBA00022759"/>
    </source>
</evidence>
<keyword evidence="4" id="KW-0540">Nuclease</keyword>
<keyword evidence="2" id="KW-0808">Transferase</keyword>